<dbReference type="EnsemblMetazoa" id="OVOC6145.1">
    <property type="protein sequence ID" value="OVOC6145.1"/>
    <property type="gene ID" value="WBGene00242954"/>
</dbReference>
<evidence type="ECO:0000313" key="2">
    <source>
        <dbReference type="Proteomes" id="UP000024404"/>
    </source>
</evidence>
<dbReference type="AlphaFoldDB" id="A0A8R1XW72"/>
<proteinExistence type="predicted"/>
<dbReference type="EMBL" id="CMVM020000170">
    <property type="status" value="NOT_ANNOTATED_CDS"/>
    <property type="molecule type" value="Genomic_DNA"/>
</dbReference>
<name>A0A8R1XW72_ONCVO</name>
<sequence>SLIIGQSDWSEKSSSQEIATNPVFTADLLEFRVLQHEILLTKYDYGKKIFTFCLYYSLLTTRRNGIWNKRCKK</sequence>
<reference evidence="2" key="1">
    <citation type="submission" date="2013-10" db="EMBL/GenBank/DDBJ databases">
        <title>Genome sequencing of Onchocerca volvulus.</title>
        <authorList>
            <person name="Cotton J."/>
            <person name="Tsai J."/>
            <person name="Stanley E."/>
            <person name="Tracey A."/>
            <person name="Holroyd N."/>
            <person name="Lustigman S."/>
            <person name="Berriman M."/>
        </authorList>
    </citation>
    <scope>NUCLEOTIDE SEQUENCE</scope>
</reference>
<keyword evidence="2" id="KW-1185">Reference proteome</keyword>
<organism evidence="1 2">
    <name type="scientific">Onchocerca volvulus</name>
    <dbReference type="NCBI Taxonomy" id="6282"/>
    <lineage>
        <taxon>Eukaryota</taxon>
        <taxon>Metazoa</taxon>
        <taxon>Ecdysozoa</taxon>
        <taxon>Nematoda</taxon>
        <taxon>Chromadorea</taxon>
        <taxon>Rhabditida</taxon>
        <taxon>Spirurina</taxon>
        <taxon>Spiruromorpha</taxon>
        <taxon>Filarioidea</taxon>
        <taxon>Onchocercidae</taxon>
        <taxon>Onchocerca</taxon>
    </lineage>
</organism>
<evidence type="ECO:0000313" key="1">
    <source>
        <dbReference type="EnsemblMetazoa" id="OVOC6145.1"/>
    </source>
</evidence>
<reference evidence="1" key="2">
    <citation type="submission" date="2022-06" db="UniProtKB">
        <authorList>
            <consortium name="EnsemblMetazoa"/>
        </authorList>
    </citation>
    <scope>IDENTIFICATION</scope>
</reference>
<dbReference type="Proteomes" id="UP000024404">
    <property type="component" value="Unassembled WGS sequence"/>
</dbReference>
<accession>A0A8R1XW72</accession>
<protein>
    <submittedName>
        <fullName evidence="1">Uncharacterized protein</fullName>
    </submittedName>
</protein>